<reference evidence="13" key="1">
    <citation type="submission" date="2021-06" db="EMBL/GenBank/DDBJ databases">
        <authorList>
            <person name="Hodson N. C."/>
            <person name="Mongue J. A."/>
            <person name="Jaron S. K."/>
        </authorList>
    </citation>
    <scope>NUCLEOTIDE SEQUENCE</scope>
</reference>
<gene>
    <name evidence="13" type="ORF">AFUS01_LOCUS2062</name>
</gene>
<dbReference type="Pfam" id="PF06733">
    <property type="entry name" value="DEAD_2"/>
    <property type="match status" value="1"/>
</dbReference>
<keyword evidence="14" id="KW-1185">Reference proteome</keyword>
<keyword evidence="2" id="KW-0479">Metal-binding</keyword>
<dbReference type="InterPro" id="IPR014001">
    <property type="entry name" value="Helicase_ATP-bd"/>
</dbReference>
<keyword evidence="10" id="KW-0539">Nucleus</keyword>
<evidence type="ECO:0000256" key="9">
    <source>
        <dbReference type="ARBA" id="ARBA00023235"/>
    </source>
</evidence>
<evidence type="ECO:0000256" key="2">
    <source>
        <dbReference type="ARBA" id="ARBA00022723"/>
    </source>
</evidence>
<evidence type="ECO:0000256" key="1">
    <source>
        <dbReference type="ARBA" id="ARBA00004123"/>
    </source>
</evidence>
<name>A0A8J2J7L1_9HEXA</name>
<keyword evidence="9" id="KW-0413">Isomerase</keyword>
<evidence type="ECO:0000313" key="13">
    <source>
        <dbReference type="EMBL" id="CAG7671034.1"/>
    </source>
</evidence>
<dbReference type="GO" id="GO:0003677">
    <property type="term" value="F:DNA binding"/>
    <property type="evidence" value="ECO:0007669"/>
    <property type="project" value="InterPro"/>
</dbReference>
<dbReference type="GO" id="GO:0005524">
    <property type="term" value="F:ATP binding"/>
    <property type="evidence" value="ECO:0007669"/>
    <property type="project" value="UniProtKB-KW"/>
</dbReference>
<dbReference type="Pfam" id="PF13307">
    <property type="entry name" value="Helicase_C_2"/>
    <property type="match status" value="1"/>
</dbReference>
<evidence type="ECO:0000259" key="12">
    <source>
        <dbReference type="PROSITE" id="PS51193"/>
    </source>
</evidence>
<keyword evidence="7" id="KW-0408">Iron</keyword>
<evidence type="ECO:0000256" key="6">
    <source>
        <dbReference type="ARBA" id="ARBA00022840"/>
    </source>
</evidence>
<dbReference type="PANTHER" id="PTHR11472">
    <property type="entry name" value="DNA REPAIR DEAD HELICASE RAD3/XP-D SUBFAMILY MEMBER"/>
    <property type="match status" value="1"/>
</dbReference>
<dbReference type="Proteomes" id="UP000708208">
    <property type="component" value="Unassembled WGS sequence"/>
</dbReference>
<dbReference type="InterPro" id="IPR006554">
    <property type="entry name" value="Helicase-like_DEXD_c2"/>
</dbReference>
<evidence type="ECO:0000256" key="10">
    <source>
        <dbReference type="ARBA" id="ARBA00023242"/>
    </source>
</evidence>
<comment type="subcellular location">
    <subcellularLocation>
        <location evidence="1">Nucleus</location>
    </subcellularLocation>
</comment>
<protein>
    <recommendedName>
        <fullName evidence="12">Helicase ATP-binding domain-containing protein</fullName>
    </recommendedName>
</protein>
<evidence type="ECO:0000256" key="5">
    <source>
        <dbReference type="ARBA" id="ARBA00022806"/>
    </source>
</evidence>
<dbReference type="NCBIfam" id="TIGR00604">
    <property type="entry name" value="rad3"/>
    <property type="match status" value="1"/>
</dbReference>
<feature type="domain" description="Helicase ATP-binding" evidence="12">
    <location>
        <begin position="140"/>
        <end position="471"/>
    </location>
</feature>
<sequence>MPCPVLFEFVRAPDYSDCPVYYTGASASMLDDSNSEEDTQIITTADLQDTLPIQRKSTQCQPGIVKEVCSSHLPMDHSCSQHLAEDNDLSFISSPDLVSTLPYGGDENDEFWESLTQDDLNHLDQAEINARQDENVYSIRGCTVVFPYVAYQSQKEMMEKLIEGVQSSQNCLLESPTGTGKTAALICALIAWQLKFQQDEEERFVTWRKERWANRQALNRTWEEGKNNTIPSPSKKSRADETPPKVAEKMPENSFQEQPVPVIYYATRTHSQIKQVVKQLSQTKYKNTPMMILASRKQTCINPTALASESVENTCQKFRNAYGKVQRKVQLKEKEATCPFYAGSLPESSFKKGYHSTWDIEEIKLHGEECGSCPYQEIRPFQRNARIVFCTYNHVLSNHIRKALKISLSGNIVVFDEAHNIEDNCRSIASLSGDQALSLNKVNSILFKFDESMLLQEQQPPPHVQEALTSLTMAFKRVFNWLEHQLQTITTGFVYIPEDSKNTEKKFKRDISETLIEEMVKIQFGPEEIRQHWRNYFVLEEQQFAGPDPTSISSPFIVDSDALRAAKSILFTFSLLFKKNPVTSELLYFNDYAKFLIKTVKTLKKAPLNRSAFLISSKNPEPDTEINNIQLNLLCLNPAVVFENMSSARTVVVTSGTLSPKHSFAAELNTNFQLELSANHVLGSDRIFSCVINNCSRSDKRLKFNAESLQNELKYADHQDQLFKIILRVSTQIPFGILVFVPSSTFITRLKTEWIRNRNLERLRKVKDLFFEHENRHPNEFNSMMTSYREKVEVAKGAILFAVLRGKVSEGVDFKDNQARAVLTIGIPFAPCTNIDIVAKERYNSTKKMTNKSYLSGKEWYNACAFRALNQAFGRCVRHEKDWGAIIIVESRFTDYSNYRHYLSKWVQESLGVPGRVTNGSLDEIIPHLERFVQKLC</sequence>
<evidence type="ECO:0000256" key="11">
    <source>
        <dbReference type="SAM" id="MobiDB-lite"/>
    </source>
</evidence>
<keyword evidence="3" id="KW-0547">Nucleotide-binding</keyword>
<dbReference type="GO" id="GO:0005634">
    <property type="term" value="C:nucleus"/>
    <property type="evidence" value="ECO:0007669"/>
    <property type="project" value="UniProtKB-SubCell"/>
</dbReference>
<dbReference type="GO" id="GO:0006289">
    <property type="term" value="P:nucleotide-excision repair"/>
    <property type="evidence" value="ECO:0007669"/>
    <property type="project" value="TreeGrafter"/>
</dbReference>
<dbReference type="InterPro" id="IPR014013">
    <property type="entry name" value="Helic_SF1/SF2_ATP-bd_DinG/Rad3"/>
</dbReference>
<keyword evidence="6" id="KW-0067">ATP-binding</keyword>
<dbReference type="EMBL" id="CAJVCH010011593">
    <property type="protein sequence ID" value="CAG7671034.1"/>
    <property type="molecule type" value="Genomic_DNA"/>
</dbReference>
<feature type="compositionally biased region" description="Basic and acidic residues" evidence="11">
    <location>
        <begin position="237"/>
        <end position="251"/>
    </location>
</feature>
<dbReference type="InterPro" id="IPR045028">
    <property type="entry name" value="DinG/Rad3-like"/>
</dbReference>
<feature type="region of interest" description="Disordered" evidence="11">
    <location>
        <begin position="219"/>
        <end position="253"/>
    </location>
</feature>
<evidence type="ECO:0000256" key="7">
    <source>
        <dbReference type="ARBA" id="ARBA00023004"/>
    </source>
</evidence>
<dbReference type="InterPro" id="IPR010614">
    <property type="entry name" value="RAD3-like_helicase_DEAD"/>
</dbReference>
<accession>A0A8J2J7L1</accession>
<proteinExistence type="predicted"/>
<dbReference type="SMART" id="SM00487">
    <property type="entry name" value="DEXDc"/>
    <property type="match status" value="1"/>
</dbReference>
<dbReference type="GO" id="GO:0051536">
    <property type="term" value="F:iron-sulfur cluster binding"/>
    <property type="evidence" value="ECO:0007669"/>
    <property type="project" value="UniProtKB-KW"/>
</dbReference>
<dbReference type="InterPro" id="IPR006555">
    <property type="entry name" value="ATP-dep_Helicase_C"/>
</dbReference>
<dbReference type="PANTHER" id="PTHR11472:SF47">
    <property type="entry name" value="FANCONI ANEMIA GROUP J PROTEIN"/>
    <property type="match status" value="1"/>
</dbReference>
<dbReference type="GO" id="GO:0046872">
    <property type="term" value="F:metal ion binding"/>
    <property type="evidence" value="ECO:0007669"/>
    <property type="project" value="UniProtKB-KW"/>
</dbReference>
<dbReference type="GO" id="GO:1990918">
    <property type="term" value="P:double-strand break repair involved in meiotic recombination"/>
    <property type="evidence" value="ECO:0007669"/>
    <property type="project" value="TreeGrafter"/>
</dbReference>
<dbReference type="GO" id="GO:0016818">
    <property type="term" value="F:hydrolase activity, acting on acid anhydrides, in phosphorus-containing anhydrides"/>
    <property type="evidence" value="ECO:0007669"/>
    <property type="project" value="InterPro"/>
</dbReference>
<dbReference type="SMART" id="SM00488">
    <property type="entry name" value="DEXDc2"/>
    <property type="match status" value="1"/>
</dbReference>
<dbReference type="GO" id="GO:0003678">
    <property type="term" value="F:DNA helicase activity"/>
    <property type="evidence" value="ECO:0007669"/>
    <property type="project" value="InterPro"/>
</dbReference>
<evidence type="ECO:0000256" key="4">
    <source>
        <dbReference type="ARBA" id="ARBA00022801"/>
    </source>
</evidence>
<evidence type="ECO:0000256" key="8">
    <source>
        <dbReference type="ARBA" id="ARBA00023014"/>
    </source>
</evidence>
<evidence type="ECO:0000313" key="14">
    <source>
        <dbReference type="Proteomes" id="UP000708208"/>
    </source>
</evidence>
<dbReference type="InterPro" id="IPR013020">
    <property type="entry name" value="Rad3/Chl1-like"/>
</dbReference>
<keyword evidence="5" id="KW-0347">Helicase</keyword>
<dbReference type="OrthoDB" id="19182at2759"/>
<evidence type="ECO:0000256" key="3">
    <source>
        <dbReference type="ARBA" id="ARBA00022741"/>
    </source>
</evidence>
<keyword evidence="4" id="KW-0378">Hydrolase</keyword>
<organism evidence="13 14">
    <name type="scientific">Allacma fusca</name>
    <dbReference type="NCBI Taxonomy" id="39272"/>
    <lineage>
        <taxon>Eukaryota</taxon>
        <taxon>Metazoa</taxon>
        <taxon>Ecdysozoa</taxon>
        <taxon>Arthropoda</taxon>
        <taxon>Hexapoda</taxon>
        <taxon>Collembola</taxon>
        <taxon>Symphypleona</taxon>
        <taxon>Sminthuridae</taxon>
        <taxon>Allacma</taxon>
    </lineage>
</organism>
<dbReference type="SMART" id="SM00491">
    <property type="entry name" value="HELICc2"/>
    <property type="match status" value="1"/>
</dbReference>
<keyword evidence="8" id="KW-0411">Iron-sulfur</keyword>
<comment type="caution">
    <text evidence="13">The sequence shown here is derived from an EMBL/GenBank/DDBJ whole genome shotgun (WGS) entry which is preliminary data.</text>
</comment>
<dbReference type="PROSITE" id="PS51193">
    <property type="entry name" value="HELICASE_ATP_BIND_2"/>
    <property type="match status" value="1"/>
</dbReference>
<dbReference type="AlphaFoldDB" id="A0A8J2J7L1"/>